<dbReference type="Proteomes" id="UP001148629">
    <property type="component" value="Unassembled WGS sequence"/>
</dbReference>
<comment type="caution">
    <text evidence="1">The sequence shown here is derived from an EMBL/GenBank/DDBJ whole genome shotgun (WGS) entry which is preliminary data.</text>
</comment>
<gene>
    <name evidence="1" type="ORF">NM208_g8895</name>
</gene>
<organism evidence="1 2">
    <name type="scientific">Fusarium decemcellulare</name>
    <dbReference type="NCBI Taxonomy" id="57161"/>
    <lineage>
        <taxon>Eukaryota</taxon>
        <taxon>Fungi</taxon>
        <taxon>Dikarya</taxon>
        <taxon>Ascomycota</taxon>
        <taxon>Pezizomycotina</taxon>
        <taxon>Sordariomycetes</taxon>
        <taxon>Hypocreomycetidae</taxon>
        <taxon>Hypocreales</taxon>
        <taxon>Nectriaceae</taxon>
        <taxon>Fusarium</taxon>
        <taxon>Fusarium decemcellulare species complex</taxon>
    </lineage>
</organism>
<proteinExistence type="predicted"/>
<evidence type="ECO:0000313" key="2">
    <source>
        <dbReference type="Proteomes" id="UP001148629"/>
    </source>
</evidence>
<reference evidence="1" key="1">
    <citation type="submission" date="2022-08" db="EMBL/GenBank/DDBJ databases">
        <title>Genome Sequence of Fusarium decemcellulare.</title>
        <authorList>
            <person name="Buettner E."/>
        </authorList>
    </citation>
    <scope>NUCLEOTIDE SEQUENCE</scope>
    <source>
        <strain evidence="1">Babe19</strain>
    </source>
</reference>
<evidence type="ECO:0000313" key="1">
    <source>
        <dbReference type="EMBL" id="KAJ3531400.1"/>
    </source>
</evidence>
<dbReference type="EMBL" id="JANRMS010001067">
    <property type="protein sequence ID" value="KAJ3531400.1"/>
    <property type="molecule type" value="Genomic_DNA"/>
</dbReference>
<name>A0ACC1S3K7_9HYPO</name>
<sequence>MRLRSRRDAQRITLKYSPATAALIAFFLLLGTPVQAKNATSLCKASKPDGPVLVTADCIDELYNQPVVDHETDVAIPTAHYHVSGHFENTSIRFNYHFPPKVQWDGRFFQFAYPTQTENATQETIGFGLDSGAYTVQVTGVSGYHAEAAAAKFSKLVAARYYGEPSRQIYGYLYGGSGGSLQTVGGIENTVGVWDGAVSIVQAIPISAPNGPAIRAMAGLVLKNKKTLIQNALKPGGSGDPYDGLGQVEQAILLEATKLGISTRTWEDFDAVANSSTLAILMHTLIKTIDPTYVDDFWSKPGYLGMEKSALGERLRSNLVDFNATVQSIKLDKGGVPVGVELYEVPAAAAHDIYGYDFTLLDSDGKVELGALRGTLDQSTRTVIFNDISVGTPNNRTLLDSLNKGAQLRINNRWFIAIHAYYRHQVPDRAGLYGFDALRKTDGSPIYPQRSIDISKLLSESTSGGGTHTGDIKGKMIVVQNLMDSDAFPWHADWYRSQVKKALGERFEDNYRIWYSDNVDHNFEEPTETRRALIAPYTGIYQQALRDLSSWVERGVKPPAKSHYTVTEDNSIQILDETPKRGGVQPMVHLTVGGAVIEAPPGTGQVVSAEWDFLGTGDFGTRATFSPNQIIHVEASMTYNSTGDFIPVLRVASQREGDAETRDSQFVAFTSSTFILSFAEMTTLTVKAIFDPVCPWCYIGAVRLLRAVDYYKETVSSSDIINLSWHSYQIDPHAVTQPLLDKMASKFGSAQVPRMHEQLRDLGRTDGIDFSFDSTVGDTRDAHRLVQLAKQKGQGDKGQTETKLVMEMMKMYFEQGGDITSVKDLGFAAQRAGIKRDEAIAWLVGGGGGEEVDRDIEEAQKLGIRGVPWYEFNGQSVVKGAIDESAFLKELISARANALKSNRK</sequence>
<accession>A0ACC1S3K7</accession>
<protein>
    <submittedName>
        <fullName evidence="1">Uncharacterized protein</fullName>
    </submittedName>
</protein>
<keyword evidence="2" id="KW-1185">Reference proteome</keyword>